<dbReference type="AlphaFoldDB" id="A0A431VUB7"/>
<organism evidence="2 3">
    <name type="scientific">Deinococcus radiophilus</name>
    <dbReference type="NCBI Taxonomy" id="32062"/>
    <lineage>
        <taxon>Bacteria</taxon>
        <taxon>Thermotogati</taxon>
        <taxon>Deinococcota</taxon>
        <taxon>Deinococci</taxon>
        <taxon>Deinococcales</taxon>
        <taxon>Deinococcaceae</taxon>
        <taxon>Deinococcus</taxon>
    </lineage>
</organism>
<dbReference type="OrthoDB" id="9808602at2"/>
<dbReference type="Proteomes" id="UP000277766">
    <property type="component" value="Unassembled WGS sequence"/>
</dbReference>
<evidence type="ECO:0000313" key="2">
    <source>
        <dbReference type="EMBL" id="RTR26857.1"/>
    </source>
</evidence>
<dbReference type="SUPFAM" id="SSF53756">
    <property type="entry name" value="UDP-Glycosyltransferase/glycogen phosphorylase"/>
    <property type="match status" value="1"/>
</dbReference>
<dbReference type="EMBL" id="RXPE01000013">
    <property type="protein sequence ID" value="RTR26857.1"/>
    <property type="molecule type" value="Genomic_DNA"/>
</dbReference>
<comment type="caution">
    <text evidence="2">The sequence shown here is derived from an EMBL/GenBank/DDBJ whole genome shotgun (WGS) entry which is preliminary data.</text>
</comment>
<gene>
    <name evidence="2" type="ORF">EJ104_07625</name>
</gene>
<dbReference type="PANTHER" id="PTHR45947">
    <property type="entry name" value="SULFOQUINOVOSYL TRANSFERASE SQD2"/>
    <property type="match status" value="1"/>
</dbReference>
<dbReference type="Pfam" id="PF13579">
    <property type="entry name" value="Glyco_trans_4_4"/>
    <property type="match status" value="1"/>
</dbReference>
<evidence type="ECO:0000259" key="1">
    <source>
        <dbReference type="Pfam" id="PF13579"/>
    </source>
</evidence>
<proteinExistence type="predicted"/>
<keyword evidence="2" id="KW-0808">Transferase</keyword>
<accession>A0A431VUB7</accession>
<name>A0A431VUB7_9DEIO</name>
<feature type="domain" description="Glycosyltransferase subfamily 4-like N-terminal" evidence="1">
    <location>
        <begin position="59"/>
        <end position="211"/>
    </location>
</feature>
<evidence type="ECO:0000313" key="3">
    <source>
        <dbReference type="Proteomes" id="UP000277766"/>
    </source>
</evidence>
<dbReference type="InterPro" id="IPR028098">
    <property type="entry name" value="Glyco_trans_4-like_N"/>
</dbReference>
<protein>
    <submittedName>
        <fullName evidence="2">Glycosyltransferase family 1 protein</fullName>
    </submittedName>
</protein>
<dbReference type="InterPro" id="IPR050194">
    <property type="entry name" value="Glycosyltransferase_grp1"/>
</dbReference>
<sequence>MRYDRVPSHAHCWLLPIAYSSLRSDCHWVISDRSQGRALMKITFVVTVPDSLAFFSEHLRHWKGRQADQGDHAEVLTSPGPAEFLQLALKHGIPVRQVPMEREIRPLRDLYSLWQLCAELRRDRPDLIHIGTPKAALLAGMAAVLTRVPGRIYTMHGLRAETTQGPKRALLLLAERVAVACAHEVVLPSHSLHAYVRSLGLLPPHKGRVLGSGSFSGIRSHEVSLPTAERLRRDLGLHSQGPVIGFVGRLVRDKGVAELCRAFAEVQRHYPAAQLLLLGQFEEGDPLDEATRQFIQQQPGVIWGGYVFNVRDHYPLMDVFALPTYREGFPTVSLEAAASGLAVISTTATGARDAVQPGETGWQVPPGDVPALTLALLEALDDPVERRRRGSNAQAWVQSEFSPETVMRHWDELYEEVLARAQARRRVRGKVGWTAAALGSLALTALTVRTQFSCPRQ</sequence>
<reference evidence="2 3" key="1">
    <citation type="submission" date="2018-12" db="EMBL/GenBank/DDBJ databases">
        <title>Deinococcus radiophilus ATCC 27603 genome sequencing and assembly.</title>
        <authorList>
            <person name="Maclea K.S."/>
            <person name="Maynard C.R."/>
        </authorList>
    </citation>
    <scope>NUCLEOTIDE SEQUENCE [LARGE SCALE GENOMIC DNA]</scope>
    <source>
        <strain evidence="2 3">ATCC 27603</strain>
    </source>
</reference>
<dbReference type="GO" id="GO:0016757">
    <property type="term" value="F:glycosyltransferase activity"/>
    <property type="evidence" value="ECO:0007669"/>
    <property type="project" value="TreeGrafter"/>
</dbReference>
<dbReference type="Gene3D" id="3.40.50.2000">
    <property type="entry name" value="Glycogen Phosphorylase B"/>
    <property type="match status" value="2"/>
</dbReference>
<keyword evidence="3" id="KW-1185">Reference proteome</keyword>
<dbReference type="Pfam" id="PF13692">
    <property type="entry name" value="Glyco_trans_1_4"/>
    <property type="match status" value="1"/>
</dbReference>
<dbReference type="PANTHER" id="PTHR45947:SF15">
    <property type="entry name" value="TEICHURONIC ACID BIOSYNTHESIS GLYCOSYLTRANSFERASE TUAC-RELATED"/>
    <property type="match status" value="1"/>
</dbReference>